<sequence>MRSTVSCPSRQNSLKRRLGKRLKRRMRVTDDWPNVSRWKLEESK</sequence>
<reference evidence="2 3" key="2">
    <citation type="submission" date="2018-11" db="EMBL/GenBank/DDBJ databases">
        <authorList>
            <consortium name="Pathogen Informatics"/>
        </authorList>
    </citation>
    <scope>NUCLEOTIDE SEQUENCE [LARGE SCALE GENOMIC DNA]</scope>
</reference>
<gene>
    <name evidence="2" type="ORF">NBR_LOCUS5213</name>
</gene>
<dbReference type="AlphaFoldDB" id="A0A0N4XRQ9"/>
<evidence type="ECO:0000256" key="1">
    <source>
        <dbReference type="SAM" id="MobiDB-lite"/>
    </source>
</evidence>
<name>A0A0N4XRQ9_NIPBR</name>
<organism evidence="4">
    <name type="scientific">Nippostrongylus brasiliensis</name>
    <name type="common">Rat hookworm</name>
    <dbReference type="NCBI Taxonomy" id="27835"/>
    <lineage>
        <taxon>Eukaryota</taxon>
        <taxon>Metazoa</taxon>
        <taxon>Ecdysozoa</taxon>
        <taxon>Nematoda</taxon>
        <taxon>Chromadorea</taxon>
        <taxon>Rhabditida</taxon>
        <taxon>Rhabditina</taxon>
        <taxon>Rhabditomorpha</taxon>
        <taxon>Strongyloidea</taxon>
        <taxon>Heligmosomidae</taxon>
        <taxon>Nippostrongylus</taxon>
    </lineage>
</organism>
<evidence type="ECO:0000313" key="2">
    <source>
        <dbReference type="EMBL" id="VDL68802.1"/>
    </source>
</evidence>
<dbReference type="EMBL" id="UYSL01011898">
    <property type="protein sequence ID" value="VDL68802.1"/>
    <property type="molecule type" value="Genomic_DNA"/>
</dbReference>
<accession>A0A0N4XRQ9</accession>
<keyword evidence="3" id="KW-1185">Reference proteome</keyword>
<evidence type="ECO:0000313" key="4">
    <source>
        <dbReference type="WBParaSite" id="NBR_0000521101-mRNA-1"/>
    </source>
</evidence>
<evidence type="ECO:0000313" key="3">
    <source>
        <dbReference type="Proteomes" id="UP000271162"/>
    </source>
</evidence>
<dbReference type="Proteomes" id="UP000271162">
    <property type="component" value="Unassembled WGS sequence"/>
</dbReference>
<feature type="region of interest" description="Disordered" evidence="1">
    <location>
        <begin position="1"/>
        <end position="21"/>
    </location>
</feature>
<protein>
    <submittedName>
        <fullName evidence="2 4">Uncharacterized protein</fullName>
    </submittedName>
</protein>
<proteinExistence type="predicted"/>
<reference evidence="4" key="1">
    <citation type="submission" date="2017-02" db="UniProtKB">
        <authorList>
            <consortium name="WormBaseParasite"/>
        </authorList>
    </citation>
    <scope>IDENTIFICATION</scope>
</reference>
<feature type="compositionally biased region" description="Polar residues" evidence="1">
    <location>
        <begin position="1"/>
        <end position="12"/>
    </location>
</feature>
<dbReference type="WBParaSite" id="NBR_0000521101-mRNA-1">
    <property type="protein sequence ID" value="NBR_0000521101-mRNA-1"/>
    <property type="gene ID" value="NBR_0000521101"/>
</dbReference>